<keyword evidence="3" id="KW-1185">Reference proteome</keyword>
<dbReference type="Gene3D" id="1.25.40.10">
    <property type="entry name" value="Tetratricopeptide repeat domain"/>
    <property type="match status" value="1"/>
</dbReference>
<evidence type="ECO:0008006" key="4">
    <source>
        <dbReference type="Google" id="ProtNLM"/>
    </source>
</evidence>
<dbReference type="InterPro" id="IPR011990">
    <property type="entry name" value="TPR-like_helical_dom_sf"/>
</dbReference>
<name>A0A286G267_9PROT</name>
<feature type="signal peptide" evidence="1">
    <location>
        <begin position="1"/>
        <end position="26"/>
    </location>
</feature>
<dbReference type="SUPFAM" id="SSF81901">
    <property type="entry name" value="HCP-like"/>
    <property type="match status" value="1"/>
</dbReference>
<protein>
    <recommendedName>
        <fullName evidence="4">Sel1 repeat-containing protein</fullName>
    </recommendedName>
</protein>
<dbReference type="EMBL" id="OCNJ01000001">
    <property type="protein sequence ID" value="SOD89573.1"/>
    <property type="molecule type" value="Genomic_DNA"/>
</dbReference>
<evidence type="ECO:0000313" key="2">
    <source>
        <dbReference type="EMBL" id="SOD89573.1"/>
    </source>
</evidence>
<organism evidence="2 3">
    <name type="scientific">Caenispirillum bisanense</name>
    <dbReference type="NCBI Taxonomy" id="414052"/>
    <lineage>
        <taxon>Bacteria</taxon>
        <taxon>Pseudomonadati</taxon>
        <taxon>Pseudomonadota</taxon>
        <taxon>Alphaproteobacteria</taxon>
        <taxon>Rhodospirillales</taxon>
        <taxon>Novispirillaceae</taxon>
        <taxon>Caenispirillum</taxon>
    </lineage>
</organism>
<gene>
    <name evidence="2" type="ORF">SAMN05421508_101264</name>
</gene>
<dbReference type="RefSeq" id="WP_097277165.1">
    <property type="nucleotide sequence ID" value="NZ_OCNJ01000001.1"/>
</dbReference>
<evidence type="ECO:0000256" key="1">
    <source>
        <dbReference type="SAM" id="SignalP"/>
    </source>
</evidence>
<dbReference type="OrthoDB" id="7359876at2"/>
<dbReference type="AlphaFoldDB" id="A0A286G267"/>
<accession>A0A286G267</accession>
<evidence type="ECO:0000313" key="3">
    <source>
        <dbReference type="Proteomes" id="UP000219621"/>
    </source>
</evidence>
<proteinExistence type="predicted"/>
<keyword evidence="1" id="KW-0732">Signal</keyword>
<reference evidence="2 3" key="1">
    <citation type="submission" date="2017-09" db="EMBL/GenBank/DDBJ databases">
        <authorList>
            <person name="Ehlers B."/>
            <person name="Leendertz F.H."/>
        </authorList>
    </citation>
    <scope>NUCLEOTIDE SEQUENCE [LARGE SCALE GENOMIC DNA]</scope>
    <source>
        <strain evidence="2 3">USBA 140</strain>
    </source>
</reference>
<dbReference type="Proteomes" id="UP000219621">
    <property type="component" value="Unassembled WGS sequence"/>
</dbReference>
<feature type="chain" id="PRO_5013352656" description="Sel1 repeat-containing protein" evidence="1">
    <location>
        <begin position="27"/>
        <end position="201"/>
    </location>
</feature>
<sequence length="201" mass="21579">MRTTMRSLRCFVLAAACGLAALPAFAAEAKPRPKDEPPPVTEREAILAPTLDGMFRDSLLRENDGRLPGYVQNRDGITLLGPAAPPPAPAPGFEPPQVVYEIEGPTPPPPWEEVVGAVARNAAEPAHVAEVERLADEGTPEAVELLAWMRANGSGVARDLPEAFKLYARAHQLGVPNARENAIAVYKSMSESEQQAARLPF</sequence>